<dbReference type="Proteomes" id="UP000595448">
    <property type="component" value="Chromosome"/>
</dbReference>
<evidence type="ECO:0000259" key="1">
    <source>
        <dbReference type="SMART" id="SM01126"/>
    </source>
</evidence>
<name>A0ABX7BJM8_9CAUL</name>
<accession>A0ABX7BJM8</accession>
<protein>
    <submittedName>
        <fullName evidence="2">IS1595 family transposase</fullName>
    </submittedName>
</protein>
<dbReference type="RefSeq" id="WP_201101795.1">
    <property type="nucleotide sequence ID" value="NZ_CP067977.1"/>
</dbReference>
<evidence type="ECO:0000313" key="2">
    <source>
        <dbReference type="EMBL" id="QQQ17421.1"/>
    </source>
</evidence>
<organism evidence="2 3">
    <name type="scientific">Brevundimonas vitisensis</name>
    <dbReference type="NCBI Taxonomy" id="2800818"/>
    <lineage>
        <taxon>Bacteria</taxon>
        <taxon>Pseudomonadati</taxon>
        <taxon>Pseudomonadota</taxon>
        <taxon>Alphaproteobacteria</taxon>
        <taxon>Caulobacterales</taxon>
        <taxon>Caulobacteraceae</taxon>
        <taxon>Brevundimonas</taxon>
    </lineage>
</organism>
<evidence type="ECO:0000313" key="3">
    <source>
        <dbReference type="Proteomes" id="UP000595448"/>
    </source>
</evidence>
<dbReference type="Pfam" id="PF12760">
    <property type="entry name" value="Zn_ribbon_IS1595"/>
    <property type="match status" value="1"/>
</dbReference>
<proteinExistence type="predicted"/>
<dbReference type="InterPro" id="IPR024445">
    <property type="entry name" value="Tnp_ISXO2-like"/>
</dbReference>
<dbReference type="InterPro" id="IPR053164">
    <property type="entry name" value="IS1016-like_transposase"/>
</dbReference>
<reference evidence="2 3" key="1">
    <citation type="submission" date="2021-01" db="EMBL/GenBank/DDBJ databases">
        <title>Brevundimonas vitis sp. nov., an bacterium isolated from grape (Vitis vinifera).</title>
        <authorList>
            <person name="Jiang L."/>
            <person name="Lee J."/>
        </authorList>
    </citation>
    <scope>NUCLEOTIDE SEQUENCE [LARGE SCALE GENOMIC DNA]</scope>
    <source>
        <strain evidence="2 3">GRTSA-9</strain>
    </source>
</reference>
<dbReference type="NCBIfam" id="NF033547">
    <property type="entry name" value="transpos_IS1595"/>
    <property type="match status" value="1"/>
</dbReference>
<dbReference type="SMART" id="SM01126">
    <property type="entry name" value="DDE_Tnp_IS1595"/>
    <property type="match status" value="1"/>
</dbReference>
<keyword evidence="3" id="KW-1185">Reference proteome</keyword>
<sequence length="323" mass="36084">MSVLSKPYFHDEAAAFAFVEGIIWGGEASCPHCGVVGRSYALKAVRSKPSKKNPEGVIRHGLKKCGACRGQFTVRKGTIFEESHLPLHKWLQAIYLMCSSKKGVSALQLQRTLEVQYNTAWFLAHRIREAMRSGDLSPFGMDGGMVEADETYIGREPNTPVTSGGAHKMKVLSLVERSTGRSRSFVMNDVNTNQIGLIVAANMATEAHLMTDEATFYRRAGKTLAAHSRVNHSKGEYVFKLDPRVHTNTVEGFFSIFKRGMKGVYQHCSKKHLHRYLAEFDFRYSNRSALGCEDQERTMRAVLGVVGKRLTYRSTDLRAEAVA</sequence>
<dbReference type="EMBL" id="CP067977">
    <property type="protein sequence ID" value="QQQ17421.1"/>
    <property type="molecule type" value="Genomic_DNA"/>
</dbReference>
<gene>
    <name evidence="2" type="ORF">JIP62_08620</name>
</gene>
<feature type="domain" description="ISXO2-like transposase" evidence="1">
    <location>
        <begin position="141"/>
        <end position="285"/>
    </location>
</feature>
<dbReference type="PANTHER" id="PTHR47163">
    <property type="entry name" value="DDE_TNP_IS1595 DOMAIN-CONTAINING PROTEIN"/>
    <property type="match status" value="1"/>
</dbReference>
<dbReference type="InterPro" id="IPR024442">
    <property type="entry name" value="Transposase_Zn_ribbon"/>
</dbReference>
<dbReference type="Pfam" id="PF12762">
    <property type="entry name" value="DDE_Tnp_IS1595"/>
    <property type="match status" value="1"/>
</dbReference>
<dbReference type="PANTHER" id="PTHR47163:SF2">
    <property type="entry name" value="SI:DKEY-17M8.2"/>
    <property type="match status" value="1"/>
</dbReference>